<dbReference type="InterPro" id="IPR050769">
    <property type="entry name" value="NAT_camello-type"/>
</dbReference>
<dbReference type="Gene3D" id="3.40.630.30">
    <property type="match status" value="1"/>
</dbReference>
<name>A0A3B3R717_9TELE</name>
<dbReference type="GO" id="GO:0008080">
    <property type="term" value="F:N-acetyltransferase activity"/>
    <property type="evidence" value="ECO:0007669"/>
    <property type="project" value="InterPro"/>
</dbReference>
<dbReference type="PANTHER" id="PTHR13947:SF60">
    <property type="entry name" value="N-ACETYLTRANSFERASE DOMAIN-CONTAINING PROTEIN"/>
    <property type="match status" value="1"/>
</dbReference>
<organism evidence="5 6">
    <name type="scientific">Paramormyrops kingsleyae</name>
    <dbReference type="NCBI Taxonomy" id="1676925"/>
    <lineage>
        <taxon>Eukaryota</taxon>
        <taxon>Metazoa</taxon>
        <taxon>Chordata</taxon>
        <taxon>Craniata</taxon>
        <taxon>Vertebrata</taxon>
        <taxon>Euteleostomi</taxon>
        <taxon>Actinopterygii</taxon>
        <taxon>Neopterygii</taxon>
        <taxon>Teleostei</taxon>
        <taxon>Osteoglossocephala</taxon>
        <taxon>Osteoglossomorpha</taxon>
        <taxon>Osteoglossiformes</taxon>
        <taxon>Mormyridae</taxon>
        <taxon>Paramormyrops</taxon>
    </lineage>
</organism>
<protein>
    <recommendedName>
        <fullName evidence="4">N-acetyltransferase domain-containing protein</fullName>
    </recommendedName>
</protein>
<keyword evidence="1" id="KW-0808">Transferase</keyword>
<dbReference type="CDD" id="cd04301">
    <property type="entry name" value="NAT_SF"/>
    <property type="match status" value="1"/>
</dbReference>
<keyword evidence="6" id="KW-1185">Reference proteome</keyword>
<dbReference type="GeneTree" id="ENSGT00950000182932"/>
<reference evidence="5" key="1">
    <citation type="submission" date="2025-05" db="UniProtKB">
        <authorList>
            <consortium name="Ensembl"/>
        </authorList>
    </citation>
    <scope>IDENTIFICATION</scope>
</reference>
<evidence type="ECO:0000313" key="5">
    <source>
        <dbReference type="Ensembl" id="ENSPKIP00000013730.1"/>
    </source>
</evidence>
<dbReference type="InterPro" id="IPR016181">
    <property type="entry name" value="Acyl_CoA_acyltransferase"/>
</dbReference>
<dbReference type="STRING" id="1676925.ENSPKIP00000013725"/>
<dbReference type="Ensembl" id="ENSPKIT00000038154.1">
    <property type="protein sequence ID" value="ENSPKIP00000013725.1"/>
    <property type="gene ID" value="ENSPKIG00000001058.1"/>
</dbReference>
<dbReference type="Ensembl" id="ENSPKIT00000038158.1">
    <property type="protein sequence ID" value="ENSPKIP00000013730.1"/>
    <property type="gene ID" value="ENSPKIG00000001058.1"/>
</dbReference>
<dbReference type="PROSITE" id="PS51186">
    <property type="entry name" value="GNAT"/>
    <property type="match status" value="1"/>
</dbReference>
<sequence>MDKIKVRKYRDEDEELVKEIFALGISEQVPTSFVHMLKQPLIQVVLMCVFFGLMAVFKSFLLPVLVISMLLVGMRQLVSQSFTKYIDFTLKEDFSRIQESYMEERDSCFWVAESEGRVVALMAYVPSKIYQEFLELKHVSVYRSHRRRGIAKTLCRVAVDFARTKGYQTIVLYTSVVQTDAQKLYEHIGFKKIRQFRRPTLTAKFTNFFLFEYQLKVLDAEALGFDLLQQEGRVDDLKGPRAPGHGGHSNTYAQGRKEAEERVRLQQQHV</sequence>
<dbReference type="AlphaFoldDB" id="A0A3B3R717"/>
<feature type="region of interest" description="Disordered" evidence="2">
    <location>
        <begin position="236"/>
        <end position="270"/>
    </location>
</feature>
<keyword evidence="3" id="KW-1133">Transmembrane helix</keyword>
<feature type="transmembrane region" description="Helical" evidence="3">
    <location>
        <begin position="44"/>
        <end position="72"/>
    </location>
</feature>
<evidence type="ECO:0000256" key="3">
    <source>
        <dbReference type="SAM" id="Phobius"/>
    </source>
</evidence>
<evidence type="ECO:0000313" key="6">
    <source>
        <dbReference type="Proteomes" id="UP000261540"/>
    </source>
</evidence>
<dbReference type="InterPro" id="IPR000182">
    <property type="entry name" value="GNAT_dom"/>
</dbReference>
<keyword evidence="3" id="KW-0812">Transmembrane</keyword>
<dbReference type="Pfam" id="PF00583">
    <property type="entry name" value="Acetyltransf_1"/>
    <property type="match status" value="1"/>
</dbReference>
<feature type="domain" description="N-acetyltransferase" evidence="4">
    <location>
        <begin position="62"/>
        <end position="216"/>
    </location>
</feature>
<feature type="compositionally biased region" description="Basic and acidic residues" evidence="2">
    <location>
        <begin position="255"/>
        <end position="264"/>
    </location>
</feature>
<accession>A0A3B3R717</accession>
<dbReference type="PANTHER" id="PTHR13947">
    <property type="entry name" value="GNAT FAMILY N-ACETYLTRANSFERASE"/>
    <property type="match status" value="1"/>
</dbReference>
<evidence type="ECO:0000256" key="1">
    <source>
        <dbReference type="ARBA" id="ARBA00022679"/>
    </source>
</evidence>
<evidence type="ECO:0000259" key="4">
    <source>
        <dbReference type="PROSITE" id="PS51186"/>
    </source>
</evidence>
<evidence type="ECO:0000256" key="2">
    <source>
        <dbReference type="SAM" id="MobiDB-lite"/>
    </source>
</evidence>
<keyword evidence="3" id="KW-0472">Membrane</keyword>
<dbReference type="SUPFAM" id="SSF55729">
    <property type="entry name" value="Acyl-CoA N-acyltransferases (Nat)"/>
    <property type="match status" value="1"/>
</dbReference>
<proteinExistence type="predicted"/>
<dbReference type="Proteomes" id="UP000261540">
    <property type="component" value="Unplaced"/>
</dbReference>